<keyword evidence="3" id="KW-1185">Reference proteome</keyword>
<evidence type="ECO:0000313" key="2">
    <source>
        <dbReference type="EMBL" id="KAF4459305.1"/>
    </source>
</evidence>
<gene>
    <name evidence="2" type="ORF">FALBO_13943</name>
</gene>
<dbReference type="Proteomes" id="UP000554235">
    <property type="component" value="Unassembled WGS sequence"/>
</dbReference>
<dbReference type="GO" id="GO:0007059">
    <property type="term" value="P:chromosome segregation"/>
    <property type="evidence" value="ECO:0007669"/>
    <property type="project" value="InterPro"/>
</dbReference>
<evidence type="ECO:0000256" key="1">
    <source>
        <dbReference type="SAM" id="MobiDB-lite"/>
    </source>
</evidence>
<evidence type="ECO:0000313" key="3">
    <source>
        <dbReference type="Proteomes" id="UP000554235"/>
    </source>
</evidence>
<dbReference type="Gene3D" id="3.10.20.720">
    <property type="match status" value="1"/>
</dbReference>
<dbReference type="Pfam" id="PF05238">
    <property type="entry name" value="CENP-N"/>
    <property type="match status" value="1"/>
</dbReference>
<name>A0A8H4L079_9HYPO</name>
<sequence length="510" mass="55505">MARFSIPTTARLPSSLRVDATNPAVLKSLNRLSRESLISLALDWLDDGSLANAIPYIERRDEDDDEETGDLYPPCQSIDELQQLYLGMQQQKGSKRDVISRIVEGDWRLGLTLYQLAMADLAFFEQNPTSQKWSAYQILPLKQPSQNADEGEVLKVDHKSLAIPRFHPSTFLQNLQTQVLPDVKAHYHFHRPRDLPVLLLRIFVIDSPYNTDFALSSRDASGTAANFDSSRTIYIAFPDGSPALYITKSQATGPVGQGESKSLRSLIVDGVPKALSRPRERYTLKSGNLMSKNLDALLEKKGSGRTNAAGGGWSIYADESNKISPLDTVLPSPPLSRESSSSSLSLKRGAQLTEPQRAAKRAKLAAKARFGDSGIVTDGKGVERVDIVVQDPFPSSGTHAPEVTDGDADQGDAATAAAKRRRSKIDAVIQEAGAAEDGDGRADADDSRRWTPAIKITLQGTHVWAGVRQLVEAGIIDGKRMPGWMTGEEGVTTGLVRHGRIRGHKGSGMS</sequence>
<protein>
    <submittedName>
        <fullName evidence="2">TrfA</fullName>
    </submittedName>
</protein>
<feature type="compositionally biased region" description="Low complexity" evidence="1">
    <location>
        <begin position="335"/>
        <end position="346"/>
    </location>
</feature>
<dbReference type="InterPro" id="IPR007902">
    <property type="entry name" value="Chl4/mis15/CENP-N"/>
</dbReference>
<feature type="region of interest" description="Disordered" evidence="1">
    <location>
        <begin position="327"/>
        <end position="358"/>
    </location>
</feature>
<reference evidence="2 3" key="1">
    <citation type="submission" date="2020-01" db="EMBL/GenBank/DDBJ databases">
        <title>Identification and distribution of gene clusters putatively required for synthesis of sphingolipid metabolism inhibitors in phylogenetically diverse species of the filamentous fungus Fusarium.</title>
        <authorList>
            <person name="Kim H.-S."/>
            <person name="Busman M."/>
            <person name="Brown D.W."/>
            <person name="Divon H."/>
            <person name="Uhlig S."/>
            <person name="Proctor R.H."/>
        </authorList>
    </citation>
    <scope>NUCLEOTIDE SEQUENCE [LARGE SCALE GENOMIC DNA]</scope>
    <source>
        <strain evidence="2 3">NRRL 20459</strain>
    </source>
</reference>
<comment type="caution">
    <text evidence="2">The sequence shown here is derived from an EMBL/GenBank/DDBJ whole genome shotgun (WGS) entry which is preliminary data.</text>
</comment>
<organism evidence="2 3">
    <name type="scientific">Fusarium albosuccineum</name>
    <dbReference type="NCBI Taxonomy" id="1237068"/>
    <lineage>
        <taxon>Eukaryota</taxon>
        <taxon>Fungi</taxon>
        <taxon>Dikarya</taxon>
        <taxon>Ascomycota</taxon>
        <taxon>Pezizomycotina</taxon>
        <taxon>Sordariomycetes</taxon>
        <taxon>Hypocreomycetidae</taxon>
        <taxon>Hypocreales</taxon>
        <taxon>Nectriaceae</taxon>
        <taxon>Fusarium</taxon>
        <taxon>Fusarium decemcellulare species complex</taxon>
    </lineage>
</organism>
<feature type="region of interest" description="Disordered" evidence="1">
    <location>
        <begin position="391"/>
        <end position="413"/>
    </location>
</feature>
<accession>A0A8H4L079</accession>
<dbReference type="OrthoDB" id="6585699at2759"/>
<dbReference type="AlphaFoldDB" id="A0A8H4L079"/>
<proteinExistence type="predicted"/>
<dbReference type="EMBL" id="JAADYS010002203">
    <property type="protein sequence ID" value="KAF4459305.1"/>
    <property type="molecule type" value="Genomic_DNA"/>
</dbReference>
<dbReference type="GO" id="GO:0034080">
    <property type="term" value="P:CENP-A containing chromatin assembly"/>
    <property type="evidence" value="ECO:0007669"/>
    <property type="project" value="InterPro"/>
</dbReference>